<proteinExistence type="predicted"/>
<comment type="caution">
    <text evidence="7">The sequence shown here is derived from an EMBL/GenBank/DDBJ whole genome shotgun (WGS) entry which is preliminary data.</text>
</comment>
<dbReference type="SUPFAM" id="SSF55785">
    <property type="entry name" value="PYP-like sensor domain (PAS domain)"/>
    <property type="match status" value="1"/>
</dbReference>
<dbReference type="STRING" id="327939.BIW53_08595"/>
<evidence type="ECO:0000256" key="3">
    <source>
        <dbReference type="ARBA" id="ARBA00034247"/>
    </source>
</evidence>
<dbReference type="InterPro" id="IPR035965">
    <property type="entry name" value="PAS-like_dom_sf"/>
</dbReference>
<feature type="domain" description="GGDEF" evidence="6">
    <location>
        <begin position="371"/>
        <end position="500"/>
    </location>
</feature>
<dbReference type="SMART" id="SM00091">
    <property type="entry name" value="PAS"/>
    <property type="match status" value="1"/>
</dbReference>
<protein>
    <recommendedName>
        <fullName evidence="2">diguanylate cyclase</fullName>
        <ecNumber evidence="2">2.7.7.65</ecNumber>
    </recommendedName>
</protein>
<keyword evidence="8" id="KW-1185">Reference proteome</keyword>
<dbReference type="EMBL" id="MNAN01000028">
    <property type="protein sequence ID" value="OHU95869.1"/>
    <property type="molecule type" value="Genomic_DNA"/>
</dbReference>
<dbReference type="AlphaFoldDB" id="A0A1S1NAY6"/>
<name>A0A1S1NAY6_9GAMM</name>
<dbReference type="Pfam" id="PF13426">
    <property type="entry name" value="PAS_9"/>
    <property type="match status" value="1"/>
</dbReference>
<organism evidence="7 8">
    <name type="scientific">Pseudoalteromonas byunsanensis</name>
    <dbReference type="NCBI Taxonomy" id="327939"/>
    <lineage>
        <taxon>Bacteria</taxon>
        <taxon>Pseudomonadati</taxon>
        <taxon>Pseudomonadota</taxon>
        <taxon>Gammaproteobacteria</taxon>
        <taxon>Alteromonadales</taxon>
        <taxon>Pseudoalteromonadaceae</taxon>
        <taxon>Pseudoalteromonas</taxon>
    </lineage>
</organism>
<dbReference type="SMART" id="SM00267">
    <property type="entry name" value="GGDEF"/>
    <property type="match status" value="1"/>
</dbReference>
<gene>
    <name evidence="7" type="ORF">BIW53_08595</name>
</gene>
<dbReference type="NCBIfam" id="TIGR00229">
    <property type="entry name" value="sensory_box"/>
    <property type="match status" value="1"/>
</dbReference>
<evidence type="ECO:0000259" key="6">
    <source>
        <dbReference type="PROSITE" id="PS50887"/>
    </source>
</evidence>
<feature type="transmembrane region" description="Helical" evidence="4">
    <location>
        <begin position="6"/>
        <end position="26"/>
    </location>
</feature>
<dbReference type="CDD" id="cd00130">
    <property type="entry name" value="PAS"/>
    <property type="match status" value="1"/>
</dbReference>
<keyword evidence="4" id="KW-0472">Membrane</keyword>
<dbReference type="RefSeq" id="WP_070991439.1">
    <property type="nucleotide sequence ID" value="NZ_CBCSHD010000001.1"/>
</dbReference>
<dbReference type="PANTHER" id="PTHR45138">
    <property type="entry name" value="REGULATORY COMPONENTS OF SENSORY TRANSDUCTION SYSTEM"/>
    <property type="match status" value="1"/>
</dbReference>
<evidence type="ECO:0000256" key="4">
    <source>
        <dbReference type="SAM" id="Phobius"/>
    </source>
</evidence>
<dbReference type="Gene3D" id="3.30.450.20">
    <property type="entry name" value="PAS domain"/>
    <property type="match status" value="1"/>
</dbReference>
<dbReference type="InterPro" id="IPR029787">
    <property type="entry name" value="Nucleotide_cyclase"/>
</dbReference>
<comment type="cofactor">
    <cofactor evidence="1">
        <name>Mg(2+)</name>
        <dbReference type="ChEBI" id="CHEBI:18420"/>
    </cofactor>
</comment>
<evidence type="ECO:0000313" key="8">
    <source>
        <dbReference type="Proteomes" id="UP000180253"/>
    </source>
</evidence>
<reference evidence="7 8" key="1">
    <citation type="submission" date="2016-10" db="EMBL/GenBank/DDBJ databases">
        <title>Pseudoalteromonas amylolytica sp. nov., isolated from the surface seawater.</title>
        <authorList>
            <person name="Wu Y.-H."/>
            <person name="Cheng H."/>
            <person name="Jin X.-B."/>
            <person name="Wang C.-S."/>
            <person name="Xu X.-W."/>
        </authorList>
    </citation>
    <scope>NUCLEOTIDE SEQUENCE [LARGE SCALE GENOMIC DNA]</scope>
    <source>
        <strain evidence="7 8">JCM 12483</strain>
    </source>
</reference>
<evidence type="ECO:0000256" key="2">
    <source>
        <dbReference type="ARBA" id="ARBA00012528"/>
    </source>
</evidence>
<dbReference type="Pfam" id="PF00990">
    <property type="entry name" value="GGDEF"/>
    <property type="match status" value="1"/>
</dbReference>
<dbReference type="InterPro" id="IPR000014">
    <property type="entry name" value="PAS"/>
</dbReference>
<evidence type="ECO:0000313" key="7">
    <source>
        <dbReference type="EMBL" id="OHU95869.1"/>
    </source>
</evidence>
<keyword evidence="4" id="KW-0812">Transmembrane</keyword>
<feature type="domain" description="PAS" evidence="5">
    <location>
        <begin position="222"/>
        <end position="284"/>
    </location>
</feature>
<dbReference type="PROSITE" id="PS50887">
    <property type="entry name" value="GGDEF"/>
    <property type="match status" value="1"/>
</dbReference>
<dbReference type="InterPro" id="IPR000160">
    <property type="entry name" value="GGDEF_dom"/>
</dbReference>
<dbReference type="PANTHER" id="PTHR45138:SF9">
    <property type="entry name" value="DIGUANYLATE CYCLASE DGCM-RELATED"/>
    <property type="match status" value="1"/>
</dbReference>
<sequence>MERRFYWQLGVLLLLTIIVNLALFYWNTVAVQKSEQLNSNWQQITSSNLEKAVLLAKLDQSMGYGGFIHHFKNYVLRRDSSYLLSVQTDLAKVYDHIHALRKLKLSDEEISAIDIIESTVRTYAQKFSEVQSERFKRLGVEQLDEQVRVDDYSAERAQESLRASLRNSYEHALILQAKLRNETLSTIRLGAFVVSPIVCFAAILNMIALWRIAVLFRERDVLFEVTPDSILYCDKQGHITHVNKAMEELFGYSKAQLLSMKVEDLIPESNRTRHINLRQGYSGNSKLRHSKKDGLSIIGLHRNGTLLPLDIAIASVNHGAKDFSIAIVRDITQEEELVIKAERDYLTGVYNRRHAYSLLEDELIRANRYRRALSVLLIDLDNFKPLNDQQGHLAGDMALKHLCEFLTGSARPTDVIGRWGGDEFLIVCPETAHLSAMSFAQRLVKEFAEQAEHGLTLSIGVVAYDFVSDQLSANDCVDQADAALYRAKSRGRDQAVMFEVDLMMTSN</sequence>
<dbReference type="SUPFAM" id="SSF55073">
    <property type="entry name" value="Nucleotide cyclase"/>
    <property type="match status" value="1"/>
</dbReference>
<dbReference type="PROSITE" id="PS50112">
    <property type="entry name" value="PAS"/>
    <property type="match status" value="1"/>
</dbReference>
<feature type="transmembrane region" description="Helical" evidence="4">
    <location>
        <begin position="189"/>
        <end position="210"/>
    </location>
</feature>
<dbReference type="Proteomes" id="UP000180253">
    <property type="component" value="Unassembled WGS sequence"/>
</dbReference>
<dbReference type="NCBIfam" id="TIGR00254">
    <property type="entry name" value="GGDEF"/>
    <property type="match status" value="1"/>
</dbReference>
<dbReference type="FunFam" id="3.30.70.270:FF:000001">
    <property type="entry name" value="Diguanylate cyclase domain protein"/>
    <property type="match status" value="1"/>
</dbReference>
<accession>A0A1S1NAY6</accession>
<dbReference type="InterPro" id="IPR043128">
    <property type="entry name" value="Rev_trsase/Diguanyl_cyclase"/>
</dbReference>
<dbReference type="Gene3D" id="3.30.70.270">
    <property type="match status" value="1"/>
</dbReference>
<dbReference type="CDD" id="cd01949">
    <property type="entry name" value="GGDEF"/>
    <property type="match status" value="1"/>
</dbReference>
<evidence type="ECO:0000259" key="5">
    <source>
        <dbReference type="PROSITE" id="PS50112"/>
    </source>
</evidence>
<keyword evidence="4" id="KW-1133">Transmembrane helix</keyword>
<dbReference type="EC" id="2.7.7.65" evidence="2"/>
<evidence type="ECO:0000256" key="1">
    <source>
        <dbReference type="ARBA" id="ARBA00001946"/>
    </source>
</evidence>
<comment type="catalytic activity">
    <reaction evidence="3">
        <text>2 GTP = 3',3'-c-di-GMP + 2 diphosphate</text>
        <dbReference type="Rhea" id="RHEA:24898"/>
        <dbReference type="ChEBI" id="CHEBI:33019"/>
        <dbReference type="ChEBI" id="CHEBI:37565"/>
        <dbReference type="ChEBI" id="CHEBI:58805"/>
        <dbReference type="EC" id="2.7.7.65"/>
    </reaction>
</comment>
<dbReference type="GO" id="GO:0052621">
    <property type="term" value="F:diguanylate cyclase activity"/>
    <property type="evidence" value="ECO:0007669"/>
    <property type="project" value="UniProtKB-EC"/>
</dbReference>
<dbReference type="InterPro" id="IPR050469">
    <property type="entry name" value="Diguanylate_Cyclase"/>
</dbReference>
<dbReference type="OrthoDB" id="9812260at2"/>